<dbReference type="SUPFAM" id="SSF47413">
    <property type="entry name" value="lambda repressor-like DNA-binding domains"/>
    <property type="match status" value="1"/>
</dbReference>
<feature type="domain" description="HTH cro/C1-type" evidence="1">
    <location>
        <begin position="45"/>
        <end position="97"/>
    </location>
</feature>
<reference evidence="2 3" key="1">
    <citation type="journal article" date="2014" name="BMC Genomics">
        <title>Comparison of environmental and isolate Sulfobacillus genomes reveals diverse carbon, sulfur, nitrogen, and hydrogen metabolisms.</title>
        <authorList>
            <person name="Justice N.B."/>
            <person name="Norman A."/>
            <person name="Brown C.T."/>
            <person name="Singh A."/>
            <person name="Thomas B.C."/>
            <person name="Banfield J.F."/>
        </authorList>
    </citation>
    <scope>NUCLEOTIDE SEQUENCE [LARGE SCALE GENOMIC DNA]</scope>
    <source>
        <strain evidence="2">AMDSBA1</strain>
    </source>
</reference>
<proteinExistence type="predicted"/>
<dbReference type="InterPro" id="IPR010982">
    <property type="entry name" value="Lambda_DNA-bd_dom_sf"/>
</dbReference>
<evidence type="ECO:0000313" key="3">
    <source>
        <dbReference type="Proteomes" id="UP000242699"/>
    </source>
</evidence>
<dbReference type="AlphaFoldDB" id="A0A2T2WU20"/>
<dbReference type="CDD" id="cd00093">
    <property type="entry name" value="HTH_XRE"/>
    <property type="match status" value="1"/>
</dbReference>
<evidence type="ECO:0000313" key="2">
    <source>
        <dbReference type="EMBL" id="PSR25739.1"/>
    </source>
</evidence>
<dbReference type="SMART" id="SM00530">
    <property type="entry name" value="HTH_XRE"/>
    <property type="match status" value="1"/>
</dbReference>
<dbReference type="InterPro" id="IPR001387">
    <property type="entry name" value="Cro/C1-type_HTH"/>
</dbReference>
<dbReference type="GO" id="GO:0003677">
    <property type="term" value="F:DNA binding"/>
    <property type="evidence" value="ECO:0007669"/>
    <property type="project" value="InterPro"/>
</dbReference>
<comment type="caution">
    <text evidence="2">The sequence shown here is derived from an EMBL/GenBank/DDBJ whole genome shotgun (WGS) entry which is preliminary data.</text>
</comment>
<dbReference type="Proteomes" id="UP000242699">
    <property type="component" value="Unassembled WGS sequence"/>
</dbReference>
<name>A0A2T2WU20_9FIRM</name>
<dbReference type="EMBL" id="PXYT01000050">
    <property type="protein sequence ID" value="PSR25739.1"/>
    <property type="molecule type" value="Genomic_DNA"/>
</dbReference>
<dbReference type="Gene3D" id="1.10.260.40">
    <property type="entry name" value="lambda repressor-like DNA-binding domains"/>
    <property type="match status" value="1"/>
</dbReference>
<dbReference type="PROSITE" id="PS50943">
    <property type="entry name" value="HTH_CROC1"/>
    <property type="match status" value="1"/>
</dbReference>
<dbReference type="Pfam" id="PF01381">
    <property type="entry name" value="HTH_3"/>
    <property type="match status" value="1"/>
</dbReference>
<gene>
    <name evidence="2" type="ORF">C7B43_16215</name>
</gene>
<organism evidence="2 3">
    <name type="scientific">Sulfobacillus benefaciens</name>
    <dbReference type="NCBI Taxonomy" id="453960"/>
    <lineage>
        <taxon>Bacteria</taxon>
        <taxon>Bacillati</taxon>
        <taxon>Bacillota</taxon>
        <taxon>Clostridia</taxon>
        <taxon>Eubacteriales</taxon>
        <taxon>Clostridiales Family XVII. Incertae Sedis</taxon>
        <taxon>Sulfobacillus</taxon>
    </lineage>
</organism>
<accession>A0A2T2WU20</accession>
<evidence type="ECO:0000259" key="1">
    <source>
        <dbReference type="PROSITE" id="PS50943"/>
    </source>
</evidence>
<sequence length="144" mass="16234">MDDDIRVSSQSVEDLLRDTLMHHEETWPDALKDQFLMDTMIELFKARRRAGWTQDQVAQAIGTTQSAIARWEKDFEGKISLHRLADFALACGMVPKIQFESIDVAKQRMAFFDNVSTDPNVVNFPGHDSSTTVSNNFANVNLAG</sequence>
<protein>
    <recommendedName>
        <fullName evidence="1">HTH cro/C1-type domain-containing protein</fullName>
    </recommendedName>
</protein>